<reference evidence="1" key="1">
    <citation type="journal article" date="2017" name="MBio">
        <title>Viruses in the Oceanic Basement.</title>
        <authorList>
            <person name="Nigro O.D."/>
            <person name="Jungbluth S.P."/>
            <person name="Steward G.F."/>
            <person name="Rappe M.S."/>
        </authorList>
    </citation>
    <scope>NUCLEOTIDE SEQUENCE</scope>
    <source>
        <strain evidence="1">JdFR1000234</strain>
    </source>
</reference>
<evidence type="ECO:0000313" key="1">
    <source>
        <dbReference type="EMBL" id="AQQ75554.1"/>
    </source>
</evidence>
<dbReference type="EMBL" id="KY229235">
    <property type="protein sequence ID" value="AQQ75554.1"/>
    <property type="molecule type" value="Genomic_DNA"/>
</dbReference>
<accession>A0A1S5Y372</accession>
<sequence>MDVYEILKRRAKKLIKKEGTDYFLIGFPEYCVLVVRNQNAKRIADLAAEFKPKYIYIYVNDVFGERFEVMEG</sequence>
<gene>
    <name evidence="1" type="ORF">JDFR1000234_79</name>
</gene>
<protein>
    <submittedName>
        <fullName evidence="1">Uncharacterized protein</fullName>
    </submittedName>
</protein>
<organism evidence="1">
    <name type="scientific">uncultured archaeal virus</name>
    <dbReference type="NCBI Taxonomy" id="1960247"/>
    <lineage>
        <taxon>Viruses</taxon>
        <taxon>environmental samples</taxon>
    </lineage>
</organism>
<name>A0A1S5Y372_9VIRU</name>
<proteinExistence type="predicted"/>